<name>A0AAV6P086_9ROSI</name>
<dbReference type="EMBL" id="JAGKQH010000002">
    <property type="protein sequence ID" value="KAG6605847.1"/>
    <property type="molecule type" value="Genomic_DNA"/>
</dbReference>
<reference evidence="2 3" key="1">
    <citation type="journal article" date="2021" name="Hortic Res">
        <title>The domestication of Cucurbita argyrosperma as revealed by the genome of its wild relative.</title>
        <authorList>
            <person name="Barrera-Redondo J."/>
            <person name="Sanchez-de la Vega G."/>
            <person name="Aguirre-Liguori J.A."/>
            <person name="Castellanos-Morales G."/>
            <person name="Gutierrez-Guerrero Y.T."/>
            <person name="Aguirre-Dugua X."/>
            <person name="Aguirre-Planter E."/>
            <person name="Tenaillon M.I."/>
            <person name="Lira-Saade R."/>
            <person name="Eguiarte L.E."/>
        </authorList>
    </citation>
    <scope>NUCLEOTIDE SEQUENCE [LARGE SCALE GENOMIC DNA]</scope>
    <source>
        <strain evidence="2">JBR-2021</strain>
    </source>
</reference>
<feature type="region of interest" description="Disordered" evidence="1">
    <location>
        <begin position="50"/>
        <end position="76"/>
    </location>
</feature>
<evidence type="ECO:0000313" key="3">
    <source>
        <dbReference type="Proteomes" id="UP000685013"/>
    </source>
</evidence>
<organism evidence="2 3">
    <name type="scientific">Cucurbita argyrosperma subsp. sororia</name>
    <dbReference type="NCBI Taxonomy" id="37648"/>
    <lineage>
        <taxon>Eukaryota</taxon>
        <taxon>Viridiplantae</taxon>
        <taxon>Streptophyta</taxon>
        <taxon>Embryophyta</taxon>
        <taxon>Tracheophyta</taxon>
        <taxon>Spermatophyta</taxon>
        <taxon>Magnoliopsida</taxon>
        <taxon>eudicotyledons</taxon>
        <taxon>Gunneridae</taxon>
        <taxon>Pentapetalae</taxon>
        <taxon>rosids</taxon>
        <taxon>fabids</taxon>
        <taxon>Cucurbitales</taxon>
        <taxon>Cucurbitaceae</taxon>
        <taxon>Cucurbiteae</taxon>
        <taxon>Cucurbita</taxon>
    </lineage>
</organism>
<comment type="caution">
    <text evidence="2">The sequence shown here is derived from an EMBL/GenBank/DDBJ whole genome shotgun (WGS) entry which is preliminary data.</text>
</comment>
<keyword evidence="3" id="KW-1185">Reference proteome</keyword>
<protein>
    <submittedName>
        <fullName evidence="2">Uncharacterized protein</fullName>
    </submittedName>
</protein>
<feature type="non-terminal residue" evidence="2">
    <location>
        <position position="1"/>
    </location>
</feature>
<sequence length="76" mass="8659">MLHCSHCLIHCEADRFDDFVCCSGCGKVLGQFFGGKYIDHSKPMLGKDTKLKKRKTEKKQKHEKIEMDSADLQLAT</sequence>
<feature type="compositionally biased region" description="Basic residues" evidence="1">
    <location>
        <begin position="50"/>
        <end position="62"/>
    </location>
</feature>
<gene>
    <name evidence="2" type="ORF">SDJN03_03164</name>
</gene>
<accession>A0AAV6P086</accession>
<evidence type="ECO:0000256" key="1">
    <source>
        <dbReference type="SAM" id="MobiDB-lite"/>
    </source>
</evidence>
<evidence type="ECO:0000313" key="2">
    <source>
        <dbReference type="EMBL" id="KAG6605847.1"/>
    </source>
</evidence>
<proteinExistence type="predicted"/>
<dbReference type="Proteomes" id="UP000685013">
    <property type="component" value="Chromosome 2"/>
</dbReference>
<dbReference type="AlphaFoldDB" id="A0AAV6P086"/>